<reference evidence="1 2" key="1">
    <citation type="submission" date="2019-02" db="EMBL/GenBank/DDBJ databases">
        <title>Bacterial novel species isolated from soil.</title>
        <authorList>
            <person name="Jung H.-Y."/>
        </authorList>
    </citation>
    <scope>NUCLEOTIDE SEQUENCE [LARGE SCALE GENOMIC DNA]</scope>
    <source>
        <strain evidence="1 2">1-3-3-3</strain>
    </source>
</reference>
<organism evidence="1 2">
    <name type="scientific">Hymenobacter persicinus</name>
    <dbReference type="NCBI Taxonomy" id="2025506"/>
    <lineage>
        <taxon>Bacteria</taxon>
        <taxon>Pseudomonadati</taxon>
        <taxon>Bacteroidota</taxon>
        <taxon>Cytophagia</taxon>
        <taxon>Cytophagales</taxon>
        <taxon>Hymenobacteraceae</taxon>
        <taxon>Hymenobacter</taxon>
    </lineage>
</organism>
<evidence type="ECO:0008006" key="3">
    <source>
        <dbReference type="Google" id="ProtNLM"/>
    </source>
</evidence>
<name>A0A4Q5LBW5_9BACT</name>
<accession>A0A4Q5LBW5</accession>
<protein>
    <recommendedName>
        <fullName evidence="3">STAS/SEC14 domain-containing protein</fullName>
    </recommendedName>
</protein>
<proteinExistence type="predicted"/>
<evidence type="ECO:0000313" key="1">
    <source>
        <dbReference type="EMBL" id="RYU80101.1"/>
    </source>
</evidence>
<dbReference type="OrthoDB" id="884362at2"/>
<dbReference type="AlphaFoldDB" id="A0A4Q5LBW5"/>
<evidence type="ECO:0000313" key="2">
    <source>
        <dbReference type="Proteomes" id="UP000294155"/>
    </source>
</evidence>
<dbReference type="EMBL" id="SEWE01000015">
    <property type="protein sequence ID" value="RYU80101.1"/>
    <property type="molecule type" value="Genomic_DNA"/>
</dbReference>
<sequence length="141" mass="16549">MPLISTLDFLQVTYRPELRVLVLRWMRQTTLAELQQGYQALLAEAATHQCWCWLVDARRRDSANQDGTQWMMDVFFPQLAGQIHHKVYLAYLFAPTHLRELEADNSVPALTYFDGRPYQVERFTEELAAMQWLQQCQRGGQ</sequence>
<dbReference type="Proteomes" id="UP000294155">
    <property type="component" value="Unassembled WGS sequence"/>
</dbReference>
<comment type="caution">
    <text evidence="1">The sequence shown here is derived from an EMBL/GenBank/DDBJ whole genome shotgun (WGS) entry which is preliminary data.</text>
</comment>
<gene>
    <name evidence="1" type="ORF">EWM57_09160</name>
</gene>
<keyword evidence="2" id="KW-1185">Reference proteome</keyword>
<dbReference type="RefSeq" id="WP_129920842.1">
    <property type="nucleotide sequence ID" value="NZ_SEWE01000015.1"/>
</dbReference>